<dbReference type="AlphaFoldDB" id="A0A0N8GFY5"/>
<accession>A0A0N8GFY5</accession>
<reference evidence="2 3" key="1">
    <citation type="submission" date="2015-09" db="EMBL/GenBank/DDBJ databases">
        <authorList>
            <consortium name="Swine Surveillance"/>
        </authorList>
    </citation>
    <scope>NUCLEOTIDE SEQUENCE [LARGE SCALE GENOMIC DNA]</scope>
    <source>
        <strain evidence="2 3">16</strain>
    </source>
</reference>
<evidence type="ECO:0000313" key="2">
    <source>
        <dbReference type="EMBL" id="KPL55617.1"/>
    </source>
</evidence>
<dbReference type="CDD" id="cd11614">
    <property type="entry name" value="SAF_CpaB_FlgA_like"/>
    <property type="match status" value="1"/>
</dbReference>
<dbReference type="STRING" id="665126.ABB55_01780"/>
<proteinExistence type="predicted"/>
<dbReference type="Pfam" id="PF16976">
    <property type="entry name" value="RcpC"/>
    <property type="match status" value="1"/>
</dbReference>
<comment type="caution">
    <text evidence="2">The sequence shown here is derived from an EMBL/GenBank/DDBJ whole genome shotgun (WGS) entry which is preliminary data.</text>
</comment>
<gene>
    <name evidence="2" type="ORF">ABB55_01780</name>
</gene>
<dbReference type="Pfam" id="PF08666">
    <property type="entry name" value="SAF"/>
    <property type="match status" value="1"/>
</dbReference>
<dbReference type="InterPro" id="IPR017592">
    <property type="entry name" value="Pilus_assmbl_Flp-typ_CpaB"/>
</dbReference>
<feature type="domain" description="SAF" evidence="1">
    <location>
        <begin position="41"/>
        <end position="107"/>
    </location>
</feature>
<dbReference type="Proteomes" id="UP000048984">
    <property type="component" value="Unassembled WGS sequence"/>
</dbReference>
<dbReference type="InterPro" id="IPR031571">
    <property type="entry name" value="RcpC_dom"/>
</dbReference>
<sequence>MLLLALVFGGAAVFMSQSYLERQAEKRARTIEVSAPAVAASTVVVAAKPLNFGAEIVRDALKEVAWPAEAVPAGAFRTVAELYAQQGRRVALVAIEANEPILPAKISGPGQRATLSSVIEEGMKAVTVKVDEVNGVAGFVLPGDRVDVLLTRHQGEGDAITEVLVERARVLAVDQSFDQRAEKPAVPKAVTLEVHSGVAQKVAFASSVGTISLVLRRAGEALADNQKNTRVRAATVSVSRATKRQEYGVRSEVE</sequence>
<name>A0A0N8GFY5_9HYPH</name>
<evidence type="ECO:0000313" key="3">
    <source>
        <dbReference type="Proteomes" id="UP000048984"/>
    </source>
</evidence>
<dbReference type="SMART" id="SM00858">
    <property type="entry name" value="SAF"/>
    <property type="match status" value="1"/>
</dbReference>
<dbReference type="InterPro" id="IPR013974">
    <property type="entry name" value="SAF"/>
</dbReference>
<organism evidence="2 3">
    <name type="scientific">Prosthecodimorpha hirschii</name>
    <dbReference type="NCBI Taxonomy" id="665126"/>
    <lineage>
        <taxon>Bacteria</taxon>
        <taxon>Pseudomonadati</taxon>
        <taxon>Pseudomonadota</taxon>
        <taxon>Alphaproteobacteria</taxon>
        <taxon>Hyphomicrobiales</taxon>
        <taxon>Ancalomicrobiaceae</taxon>
        <taxon>Prosthecodimorpha</taxon>
    </lineage>
</organism>
<protein>
    <recommendedName>
        <fullName evidence="1">SAF domain-containing protein</fullName>
    </recommendedName>
</protein>
<keyword evidence="3" id="KW-1185">Reference proteome</keyword>
<dbReference type="NCBIfam" id="TIGR03177">
    <property type="entry name" value="pilus_cpaB"/>
    <property type="match status" value="1"/>
</dbReference>
<evidence type="ECO:0000259" key="1">
    <source>
        <dbReference type="SMART" id="SM00858"/>
    </source>
</evidence>
<reference evidence="2 3" key="2">
    <citation type="submission" date="2015-10" db="EMBL/GenBank/DDBJ databases">
        <title>Draft Genome Sequence of Prosthecomicrobium hirschii ATCC 27832.</title>
        <authorList>
            <person name="Daniel J."/>
            <person name="Givan S.A."/>
            <person name="Brun Y.V."/>
            <person name="Brown P.J."/>
        </authorList>
    </citation>
    <scope>NUCLEOTIDE SEQUENCE [LARGE SCALE GENOMIC DNA]</scope>
    <source>
        <strain evidence="2 3">16</strain>
    </source>
</reference>
<dbReference type="EMBL" id="LJYW01000001">
    <property type="protein sequence ID" value="KPL55617.1"/>
    <property type="molecule type" value="Genomic_DNA"/>
</dbReference>